<name>A0ABP8PBG7_9ACTN</name>
<dbReference type="EMBL" id="BAABHF010000009">
    <property type="protein sequence ID" value="GAA4484716.1"/>
    <property type="molecule type" value="Genomic_DNA"/>
</dbReference>
<accession>A0ABP8PBG7</accession>
<proteinExistence type="predicted"/>
<feature type="transmembrane region" description="Helical" evidence="1">
    <location>
        <begin position="20"/>
        <end position="39"/>
    </location>
</feature>
<keyword evidence="1" id="KW-0812">Transmembrane</keyword>
<organism evidence="2 3">
    <name type="scientific">Actinoallomurus oryzae</name>
    <dbReference type="NCBI Taxonomy" id="502180"/>
    <lineage>
        <taxon>Bacteria</taxon>
        <taxon>Bacillati</taxon>
        <taxon>Actinomycetota</taxon>
        <taxon>Actinomycetes</taxon>
        <taxon>Streptosporangiales</taxon>
        <taxon>Thermomonosporaceae</taxon>
        <taxon>Actinoallomurus</taxon>
    </lineage>
</organism>
<keyword evidence="1" id="KW-0472">Membrane</keyword>
<gene>
    <name evidence="2" type="ORF">GCM10023191_008260</name>
</gene>
<evidence type="ECO:0000313" key="2">
    <source>
        <dbReference type="EMBL" id="GAA4484716.1"/>
    </source>
</evidence>
<reference evidence="3" key="1">
    <citation type="journal article" date="2019" name="Int. J. Syst. Evol. Microbiol.">
        <title>The Global Catalogue of Microorganisms (GCM) 10K type strain sequencing project: providing services to taxonomists for standard genome sequencing and annotation.</title>
        <authorList>
            <consortium name="The Broad Institute Genomics Platform"/>
            <consortium name="The Broad Institute Genome Sequencing Center for Infectious Disease"/>
            <person name="Wu L."/>
            <person name="Ma J."/>
        </authorList>
    </citation>
    <scope>NUCLEOTIDE SEQUENCE [LARGE SCALE GENOMIC DNA]</scope>
    <source>
        <strain evidence="3">JCM 17933</strain>
    </source>
</reference>
<sequence>MPPGRPLPSASPARKPPVALIVIAALVVLVGGGGGVYLATISGGAYPKVIWACALLPAADAATLVPHGLPKGSPPGDGDGESTCTWSNLVAVNAGLEKTSANLTVRARRTGRGLLRSAESNAHQWLVSETDGSSAVRSAGTPVSGYGDEAMRVPKAFGGEFDSIVFRDSNVVVEVAVELDDHPGAQTSEAWSRTQRAASLTARQLQRLRG</sequence>
<evidence type="ECO:0000256" key="1">
    <source>
        <dbReference type="SAM" id="Phobius"/>
    </source>
</evidence>
<dbReference type="Proteomes" id="UP001500503">
    <property type="component" value="Unassembled WGS sequence"/>
</dbReference>
<evidence type="ECO:0000313" key="3">
    <source>
        <dbReference type="Proteomes" id="UP001500503"/>
    </source>
</evidence>
<keyword evidence="3" id="KW-1185">Reference proteome</keyword>
<evidence type="ECO:0008006" key="4">
    <source>
        <dbReference type="Google" id="ProtNLM"/>
    </source>
</evidence>
<keyword evidence="1" id="KW-1133">Transmembrane helix</keyword>
<comment type="caution">
    <text evidence="2">The sequence shown here is derived from an EMBL/GenBank/DDBJ whole genome shotgun (WGS) entry which is preliminary data.</text>
</comment>
<protein>
    <recommendedName>
        <fullName evidence="4">DUF2771 domain-containing protein</fullName>
    </recommendedName>
</protein>
<dbReference type="RefSeq" id="WP_345457601.1">
    <property type="nucleotide sequence ID" value="NZ_BAABHF010000009.1"/>
</dbReference>